<reference evidence="2 3" key="1">
    <citation type="submission" date="2014-04" db="EMBL/GenBank/DDBJ databases">
        <authorList>
            <consortium name="DOE Joint Genome Institute"/>
            <person name="Kuo A."/>
            <person name="Girlanda M."/>
            <person name="Perotto S."/>
            <person name="Kohler A."/>
            <person name="Nagy L.G."/>
            <person name="Floudas D."/>
            <person name="Copeland A."/>
            <person name="Barry K.W."/>
            <person name="Cichocki N."/>
            <person name="Veneault-Fourrey C."/>
            <person name="LaButti K."/>
            <person name="Lindquist E.A."/>
            <person name="Lipzen A."/>
            <person name="Lundell T."/>
            <person name="Morin E."/>
            <person name="Murat C."/>
            <person name="Sun H."/>
            <person name="Tunlid A."/>
            <person name="Henrissat B."/>
            <person name="Grigoriev I.V."/>
            <person name="Hibbett D.S."/>
            <person name="Martin F."/>
            <person name="Nordberg H.P."/>
            <person name="Cantor M.N."/>
            <person name="Hua S.X."/>
        </authorList>
    </citation>
    <scope>NUCLEOTIDE SEQUENCE [LARGE SCALE GENOMIC DNA]</scope>
    <source>
        <strain evidence="2 3">MUT 4182</strain>
    </source>
</reference>
<organism evidence="2 3">
    <name type="scientific">Tulasnella calospora MUT 4182</name>
    <dbReference type="NCBI Taxonomy" id="1051891"/>
    <lineage>
        <taxon>Eukaryota</taxon>
        <taxon>Fungi</taxon>
        <taxon>Dikarya</taxon>
        <taxon>Basidiomycota</taxon>
        <taxon>Agaricomycotina</taxon>
        <taxon>Agaricomycetes</taxon>
        <taxon>Cantharellales</taxon>
        <taxon>Tulasnellaceae</taxon>
        <taxon>Tulasnella</taxon>
    </lineage>
</organism>
<proteinExistence type="predicted"/>
<dbReference type="Proteomes" id="UP000054248">
    <property type="component" value="Unassembled WGS sequence"/>
</dbReference>
<feature type="compositionally biased region" description="Low complexity" evidence="1">
    <location>
        <begin position="20"/>
        <end position="34"/>
    </location>
</feature>
<dbReference type="HOGENOM" id="CLU_1462373_0_0_1"/>
<evidence type="ECO:0000256" key="1">
    <source>
        <dbReference type="SAM" id="MobiDB-lite"/>
    </source>
</evidence>
<reference evidence="3" key="2">
    <citation type="submission" date="2015-01" db="EMBL/GenBank/DDBJ databases">
        <title>Evolutionary Origins and Diversification of the Mycorrhizal Mutualists.</title>
        <authorList>
            <consortium name="DOE Joint Genome Institute"/>
            <consortium name="Mycorrhizal Genomics Consortium"/>
            <person name="Kohler A."/>
            <person name="Kuo A."/>
            <person name="Nagy L.G."/>
            <person name="Floudas D."/>
            <person name="Copeland A."/>
            <person name="Barry K.W."/>
            <person name="Cichocki N."/>
            <person name="Veneault-Fourrey C."/>
            <person name="LaButti K."/>
            <person name="Lindquist E.A."/>
            <person name="Lipzen A."/>
            <person name="Lundell T."/>
            <person name="Morin E."/>
            <person name="Murat C."/>
            <person name="Riley R."/>
            <person name="Ohm R."/>
            <person name="Sun H."/>
            <person name="Tunlid A."/>
            <person name="Henrissat B."/>
            <person name="Grigoriev I.V."/>
            <person name="Hibbett D.S."/>
            <person name="Martin F."/>
        </authorList>
    </citation>
    <scope>NUCLEOTIDE SEQUENCE [LARGE SCALE GENOMIC DNA]</scope>
    <source>
        <strain evidence="3">MUT 4182</strain>
    </source>
</reference>
<dbReference type="AlphaFoldDB" id="A0A0C3L9W5"/>
<name>A0A0C3L9W5_9AGAM</name>
<evidence type="ECO:0000313" key="2">
    <source>
        <dbReference type="EMBL" id="KIO30703.1"/>
    </source>
</evidence>
<feature type="region of interest" description="Disordered" evidence="1">
    <location>
        <begin position="1"/>
        <end position="185"/>
    </location>
</feature>
<dbReference type="OrthoDB" id="10560056at2759"/>
<accession>A0A0C3L9W5</accession>
<feature type="compositionally biased region" description="Pro residues" evidence="1">
    <location>
        <begin position="175"/>
        <end position="185"/>
    </location>
</feature>
<feature type="compositionally biased region" description="Polar residues" evidence="1">
    <location>
        <begin position="162"/>
        <end position="174"/>
    </location>
</feature>
<protein>
    <submittedName>
        <fullName evidence="2">Uncharacterized protein</fullName>
    </submittedName>
</protein>
<dbReference type="EMBL" id="KN822969">
    <property type="protein sequence ID" value="KIO30703.1"/>
    <property type="molecule type" value="Genomic_DNA"/>
</dbReference>
<sequence length="185" mass="19338">MDIDGSSWENVQAPAVERISPPNGAAAATNGTRRASNRGKVVRRDITPTRAAAPVPPTTQKRKAAAANVDGESSELSSPPPEEEITARPAAKTPRTSANGRGGTTRSVKKTSADAVPASKTPATRKAPRRSGRGYRAPSDSEEDDEEFGQAGPSTARKAASPATTAPRRSTRNAQPPPNKAPRLR</sequence>
<gene>
    <name evidence="2" type="ORF">M407DRAFT_20232</name>
</gene>
<evidence type="ECO:0000313" key="3">
    <source>
        <dbReference type="Proteomes" id="UP000054248"/>
    </source>
</evidence>
<keyword evidence="3" id="KW-1185">Reference proteome</keyword>